<dbReference type="Proteomes" id="UP000196531">
    <property type="component" value="Unassembled WGS sequence"/>
</dbReference>
<feature type="chain" id="PRO_5013368585" description="Endonuclease I" evidence="4">
    <location>
        <begin position="19"/>
        <end position="273"/>
    </location>
</feature>
<accession>A0A1Y5FD31</accession>
<proteinExistence type="inferred from homology"/>
<sequence>MKSLFILAVSLYSLVAFSHRGGTASDGCHKCKSNCESYGYTTGARHSHKGKVCDPAKGTVDNKKVVKRKAKRVKISKKGSYNLYKYSTNKVTSVLMPVYKNRRMKTFYCSCDFKVDKSVSHASCGFKYHKKIDRSYRIEWEHIVPQSYLKRLKMSPLGDLHNLVPAVGTLNMKRSNKAYGFIKNEPREYGSCDFEDNSKTIEAMPSVRGNIARSYLYMEKRYSLPISKSEKKLFLLWDKKDPPTKFECYRNNEIGKIQGNLNPFVTKYCIKIN</sequence>
<dbReference type="GO" id="GO:0016787">
    <property type="term" value="F:hydrolase activity"/>
    <property type="evidence" value="ECO:0007669"/>
    <property type="project" value="UniProtKB-KW"/>
</dbReference>
<dbReference type="SUPFAM" id="SSF54060">
    <property type="entry name" value="His-Me finger endonucleases"/>
    <property type="match status" value="1"/>
</dbReference>
<dbReference type="PANTHER" id="PTHR33607:SF2">
    <property type="entry name" value="ENDONUCLEASE-1"/>
    <property type="match status" value="1"/>
</dbReference>
<name>A0A1Y5FD31_9BACT</name>
<organism evidence="5 6">
    <name type="scientific">Halobacteriovorax marinus</name>
    <dbReference type="NCBI Taxonomy" id="97084"/>
    <lineage>
        <taxon>Bacteria</taxon>
        <taxon>Pseudomonadati</taxon>
        <taxon>Bdellovibrionota</taxon>
        <taxon>Bacteriovoracia</taxon>
        <taxon>Bacteriovoracales</taxon>
        <taxon>Halobacteriovoraceae</taxon>
        <taxon>Halobacteriovorax</taxon>
    </lineage>
</organism>
<evidence type="ECO:0000313" key="6">
    <source>
        <dbReference type="Proteomes" id="UP000196531"/>
    </source>
</evidence>
<evidence type="ECO:0000313" key="5">
    <source>
        <dbReference type="EMBL" id="OUS00308.1"/>
    </source>
</evidence>
<evidence type="ECO:0008006" key="7">
    <source>
        <dbReference type="Google" id="ProtNLM"/>
    </source>
</evidence>
<protein>
    <recommendedName>
        <fullName evidence="7">Endonuclease I</fullName>
    </recommendedName>
</protein>
<evidence type="ECO:0000256" key="4">
    <source>
        <dbReference type="SAM" id="SignalP"/>
    </source>
</evidence>
<gene>
    <name evidence="5" type="ORF">A9Q84_00210</name>
</gene>
<dbReference type="EMBL" id="MAAO01000001">
    <property type="protein sequence ID" value="OUS00308.1"/>
    <property type="molecule type" value="Genomic_DNA"/>
</dbReference>
<keyword evidence="3" id="KW-0378">Hydrolase</keyword>
<evidence type="ECO:0000256" key="3">
    <source>
        <dbReference type="ARBA" id="ARBA00022801"/>
    </source>
</evidence>
<dbReference type="Pfam" id="PF04231">
    <property type="entry name" value="Endonuclease_1"/>
    <property type="match status" value="1"/>
</dbReference>
<evidence type="ECO:0000256" key="2">
    <source>
        <dbReference type="ARBA" id="ARBA00022722"/>
    </source>
</evidence>
<evidence type="ECO:0000256" key="1">
    <source>
        <dbReference type="ARBA" id="ARBA00006429"/>
    </source>
</evidence>
<comment type="similarity">
    <text evidence="1">Belongs to the EndA/NucM nuclease family.</text>
</comment>
<dbReference type="InterPro" id="IPR044925">
    <property type="entry name" value="His-Me_finger_sf"/>
</dbReference>
<feature type="signal peptide" evidence="4">
    <location>
        <begin position="1"/>
        <end position="18"/>
    </location>
</feature>
<comment type="caution">
    <text evidence="5">The sequence shown here is derived from an EMBL/GenBank/DDBJ whole genome shotgun (WGS) entry which is preliminary data.</text>
</comment>
<keyword evidence="2" id="KW-0540">Nuclease</keyword>
<dbReference type="GO" id="GO:0004518">
    <property type="term" value="F:nuclease activity"/>
    <property type="evidence" value="ECO:0007669"/>
    <property type="project" value="UniProtKB-KW"/>
</dbReference>
<keyword evidence="4" id="KW-0732">Signal</keyword>
<dbReference type="PANTHER" id="PTHR33607">
    <property type="entry name" value="ENDONUCLEASE-1"/>
    <property type="match status" value="1"/>
</dbReference>
<reference evidence="6" key="1">
    <citation type="journal article" date="2017" name="Proc. Natl. Acad. Sci. U.S.A.">
        <title>Simulation of Deepwater Horizon oil plume reveals substrate specialization within a complex community of hydrocarbon-degraders.</title>
        <authorList>
            <person name="Hu P."/>
            <person name="Dubinsky E.A."/>
            <person name="Probst A.J."/>
            <person name="Wang J."/>
            <person name="Sieber C.M.K."/>
            <person name="Tom L.M."/>
            <person name="Gardinali P."/>
            <person name="Banfield J.F."/>
            <person name="Atlas R.M."/>
            <person name="Andersen G.L."/>
        </authorList>
    </citation>
    <scope>NUCLEOTIDE SEQUENCE [LARGE SCALE GENOMIC DNA]</scope>
</reference>
<dbReference type="InterPro" id="IPR007346">
    <property type="entry name" value="Endonuclease-I"/>
</dbReference>
<dbReference type="AlphaFoldDB" id="A0A1Y5FD31"/>